<dbReference type="CDD" id="cd06432">
    <property type="entry name" value="GT8_HUGT1_C_like"/>
    <property type="match status" value="1"/>
</dbReference>
<dbReference type="InterPro" id="IPR029044">
    <property type="entry name" value="Nucleotide-diphossugar_trans"/>
</dbReference>
<dbReference type="GO" id="GO:0036503">
    <property type="term" value="P:ERAD pathway"/>
    <property type="evidence" value="ECO:0007669"/>
    <property type="project" value="TreeGrafter"/>
</dbReference>
<dbReference type="GO" id="GO:0005788">
    <property type="term" value="C:endoplasmic reticulum lumen"/>
    <property type="evidence" value="ECO:0007669"/>
    <property type="project" value="UniProtKB-SubCell"/>
</dbReference>
<evidence type="ECO:0000259" key="13">
    <source>
        <dbReference type="Pfam" id="PF18402"/>
    </source>
</evidence>
<name>A0A1Y2E6M0_9PEZI</name>
<evidence type="ECO:0000256" key="5">
    <source>
        <dbReference type="ARBA" id="ARBA00022679"/>
    </source>
</evidence>
<dbReference type="Pfam" id="PF18402">
    <property type="entry name" value="Thioredoxin_14"/>
    <property type="match status" value="1"/>
</dbReference>
<evidence type="ECO:0000256" key="2">
    <source>
        <dbReference type="ARBA" id="ARBA00004319"/>
    </source>
</evidence>
<feature type="domain" description="Glucosyltransferase 24 catalytic" evidence="15">
    <location>
        <begin position="1177"/>
        <end position="1443"/>
    </location>
</feature>
<evidence type="ECO:0000256" key="4">
    <source>
        <dbReference type="ARBA" id="ARBA00006351"/>
    </source>
</evidence>
<dbReference type="FunFam" id="3.90.550.10:FF:000065">
    <property type="entry name" value="UDP-glucose:glycoprotein glucosyltransferase, putative"/>
    <property type="match status" value="1"/>
</dbReference>
<dbReference type="InterPro" id="IPR040525">
    <property type="entry name" value="UGGT_TRXL_4"/>
</dbReference>
<gene>
    <name evidence="16" type="ORF">BCR38DRAFT_426354</name>
</gene>
<feature type="chain" id="PRO_5013390825" evidence="10">
    <location>
        <begin position="29"/>
        <end position="1492"/>
    </location>
</feature>
<evidence type="ECO:0000256" key="9">
    <source>
        <dbReference type="SAM" id="MobiDB-lite"/>
    </source>
</evidence>
<proteinExistence type="inferred from homology"/>
<keyword evidence="6 10" id="KW-0732">Signal</keyword>
<evidence type="ECO:0000256" key="7">
    <source>
        <dbReference type="ARBA" id="ARBA00022824"/>
    </source>
</evidence>
<dbReference type="GO" id="GO:0018279">
    <property type="term" value="P:protein N-linked glycosylation via asparagine"/>
    <property type="evidence" value="ECO:0007669"/>
    <property type="project" value="TreeGrafter"/>
</dbReference>
<evidence type="ECO:0000256" key="10">
    <source>
        <dbReference type="SAM" id="SignalP"/>
    </source>
</evidence>
<dbReference type="Pfam" id="PF18403">
    <property type="entry name" value="Thioredoxin_15"/>
    <property type="match status" value="1"/>
</dbReference>
<feature type="domain" description="UGGT thioredoxin-like" evidence="13">
    <location>
        <begin position="411"/>
        <end position="655"/>
    </location>
</feature>
<evidence type="ECO:0000256" key="8">
    <source>
        <dbReference type="ARBA" id="ARBA00023180"/>
    </source>
</evidence>
<feature type="compositionally biased region" description="Basic and acidic residues" evidence="9">
    <location>
        <begin position="1458"/>
        <end position="1492"/>
    </location>
</feature>
<keyword evidence="7" id="KW-0256">Endoplasmic reticulum</keyword>
<dbReference type="Pfam" id="PF18401">
    <property type="entry name" value="Thioredoxin_13"/>
    <property type="match status" value="1"/>
</dbReference>
<dbReference type="PANTHER" id="PTHR11226:SF0">
    <property type="entry name" value="UDP-GLUCOSE:GLYCOPROTEIN GLUCOSYLTRANSFERASE"/>
    <property type="match status" value="1"/>
</dbReference>
<dbReference type="GO" id="GO:0051082">
    <property type="term" value="F:unfolded protein binding"/>
    <property type="evidence" value="ECO:0007669"/>
    <property type="project" value="TreeGrafter"/>
</dbReference>
<evidence type="ECO:0000259" key="12">
    <source>
        <dbReference type="Pfam" id="PF18401"/>
    </source>
</evidence>
<organism evidence="16 17">
    <name type="scientific">Pseudomassariella vexata</name>
    <dbReference type="NCBI Taxonomy" id="1141098"/>
    <lineage>
        <taxon>Eukaryota</taxon>
        <taxon>Fungi</taxon>
        <taxon>Dikarya</taxon>
        <taxon>Ascomycota</taxon>
        <taxon>Pezizomycotina</taxon>
        <taxon>Sordariomycetes</taxon>
        <taxon>Xylariomycetidae</taxon>
        <taxon>Amphisphaeriales</taxon>
        <taxon>Pseudomassariaceae</taxon>
        <taxon>Pseudomassariella</taxon>
    </lineage>
</organism>
<dbReference type="InterPro" id="IPR040693">
    <property type="entry name" value="UGGT_TRXL_1"/>
</dbReference>
<feature type="region of interest" description="Disordered" evidence="9">
    <location>
        <begin position="1447"/>
        <end position="1492"/>
    </location>
</feature>
<comment type="subcellular location">
    <subcellularLocation>
        <location evidence="2">Endoplasmic reticulum lumen</location>
    </subcellularLocation>
</comment>
<dbReference type="Pfam" id="PF06427">
    <property type="entry name" value="UDP-g_GGTase"/>
    <property type="match status" value="1"/>
</dbReference>
<dbReference type="FunCoup" id="A0A1Y2E6M0">
    <property type="interactions" value="467"/>
</dbReference>
<feature type="domain" description="UGGT thioredoxin-like" evidence="11">
    <location>
        <begin position="42"/>
        <end position="225"/>
    </location>
</feature>
<comment type="caution">
    <text evidence="16">The sequence shown here is derived from an EMBL/GenBank/DDBJ whole genome shotgun (WGS) entry which is preliminary data.</text>
</comment>
<dbReference type="OrthoDB" id="27683at2759"/>
<keyword evidence="5 16" id="KW-0808">Transferase</keyword>
<protein>
    <submittedName>
        <fullName evidence="16">Family 24 glycosyltransferase</fullName>
    </submittedName>
</protein>
<dbReference type="Pfam" id="PF18400">
    <property type="entry name" value="Thioredoxin_12"/>
    <property type="match status" value="1"/>
</dbReference>
<dbReference type="GO" id="GO:0003980">
    <property type="term" value="F:UDP-glucose:glycoprotein glucosyltransferase activity"/>
    <property type="evidence" value="ECO:0007669"/>
    <property type="project" value="InterPro"/>
</dbReference>
<dbReference type="InterPro" id="IPR040692">
    <property type="entry name" value="UGGT_TRXL_3"/>
</dbReference>
<dbReference type="InterPro" id="IPR040497">
    <property type="entry name" value="Glyco_transf_24"/>
</dbReference>
<dbReference type="STRING" id="1141098.A0A1Y2E6M0"/>
<dbReference type="Gene3D" id="3.90.550.10">
    <property type="entry name" value="Spore Coat Polysaccharide Biosynthesis Protein SpsA, Chain A"/>
    <property type="match status" value="1"/>
</dbReference>
<accession>A0A1Y2E6M0</accession>
<evidence type="ECO:0000259" key="15">
    <source>
        <dbReference type="Pfam" id="PF18404"/>
    </source>
</evidence>
<evidence type="ECO:0000256" key="1">
    <source>
        <dbReference type="ARBA" id="ARBA00001913"/>
    </source>
</evidence>
<dbReference type="SUPFAM" id="SSF53448">
    <property type="entry name" value="Nucleotide-diphospho-sugar transferases"/>
    <property type="match status" value="1"/>
</dbReference>
<dbReference type="UniPathway" id="UPA00378"/>
<feature type="domain" description="UDP-glucose:glycoprotein glucosyltransferase thioredoxin-like" evidence="14">
    <location>
        <begin position="667"/>
        <end position="863"/>
    </location>
</feature>
<evidence type="ECO:0000256" key="3">
    <source>
        <dbReference type="ARBA" id="ARBA00004922"/>
    </source>
</evidence>
<dbReference type="InParanoid" id="A0A1Y2E6M0"/>
<dbReference type="Proteomes" id="UP000193689">
    <property type="component" value="Unassembled WGS sequence"/>
</dbReference>
<dbReference type="RefSeq" id="XP_040717825.1">
    <property type="nucleotide sequence ID" value="XM_040859758.1"/>
</dbReference>
<feature type="domain" description="UGGT thioredoxin-like" evidence="12">
    <location>
        <begin position="273"/>
        <end position="404"/>
    </location>
</feature>
<dbReference type="GeneID" id="63775970"/>
<comment type="cofactor">
    <cofactor evidence="1">
        <name>Ca(2+)</name>
        <dbReference type="ChEBI" id="CHEBI:29108"/>
    </cofactor>
</comment>
<dbReference type="Pfam" id="PF18404">
    <property type="entry name" value="Glyco_transf_24"/>
    <property type="match status" value="1"/>
</dbReference>
<dbReference type="PANTHER" id="PTHR11226">
    <property type="entry name" value="UDP-GLUCOSE GLYCOPROTEIN:GLUCOSYLTRANSFERASE"/>
    <property type="match status" value="1"/>
</dbReference>
<comment type="pathway">
    <text evidence="3">Protein modification; protein glycosylation.</text>
</comment>
<keyword evidence="8" id="KW-0325">Glycoprotein</keyword>
<dbReference type="InterPro" id="IPR040694">
    <property type="entry name" value="UGGT_TRXL_2"/>
</dbReference>
<dbReference type="InterPro" id="IPR009448">
    <property type="entry name" value="UDP-g_GGtrans"/>
</dbReference>
<feature type="signal peptide" evidence="10">
    <location>
        <begin position="1"/>
        <end position="28"/>
    </location>
</feature>
<evidence type="ECO:0000313" key="16">
    <source>
        <dbReference type="EMBL" id="ORY67201.1"/>
    </source>
</evidence>
<evidence type="ECO:0000259" key="11">
    <source>
        <dbReference type="Pfam" id="PF18400"/>
    </source>
</evidence>
<keyword evidence="17" id="KW-1185">Reference proteome</keyword>
<dbReference type="EMBL" id="MCFJ01000004">
    <property type="protein sequence ID" value="ORY67201.1"/>
    <property type="molecule type" value="Genomic_DNA"/>
</dbReference>
<reference evidence="16 17" key="1">
    <citation type="submission" date="2016-07" db="EMBL/GenBank/DDBJ databases">
        <title>Pervasive Adenine N6-methylation of Active Genes in Fungi.</title>
        <authorList>
            <consortium name="DOE Joint Genome Institute"/>
            <person name="Mondo S.J."/>
            <person name="Dannebaum R.O."/>
            <person name="Kuo R.C."/>
            <person name="Labutti K."/>
            <person name="Haridas S."/>
            <person name="Kuo A."/>
            <person name="Salamov A."/>
            <person name="Ahrendt S.R."/>
            <person name="Lipzen A."/>
            <person name="Sullivan W."/>
            <person name="Andreopoulos W.B."/>
            <person name="Clum A."/>
            <person name="Lindquist E."/>
            <person name="Daum C."/>
            <person name="Ramamoorthy G.K."/>
            <person name="Gryganskyi A."/>
            <person name="Culley D."/>
            <person name="Magnuson J.K."/>
            <person name="James T.Y."/>
            <person name="O'Malley M.A."/>
            <person name="Stajich J.E."/>
            <person name="Spatafora J.W."/>
            <person name="Visel A."/>
            <person name="Grigoriev I.V."/>
        </authorList>
    </citation>
    <scope>NUCLEOTIDE SEQUENCE [LARGE SCALE GENOMIC DNA]</scope>
    <source>
        <strain evidence="16 17">CBS 129021</strain>
    </source>
</reference>
<evidence type="ECO:0000313" key="17">
    <source>
        <dbReference type="Proteomes" id="UP000193689"/>
    </source>
</evidence>
<evidence type="ECO:0000256" key="6">
    <source>
        <dbReference type="ARBA" id="ARBA00022729"/>
    </source>
</evidence>
<evidence type="ECO:0000259" key="14">
    <source>
        <dbReference type="Pfam" id="PF18403"/>
    </source>
</evidence>
<comment type="similarity">
    <text evidence="4">Belongs to the glycosyltransferase 8 family.</text>
</comment>
<sequence length="1492" mass="167253">MIRLLKLPCGIAATLLAAVCLNADHVAAAPSVNVAMKASFPSPPYLLELLESAAVENSTSYFALLDRVAAGYFDEAKSDKDLYEKFLRLLQADGHMNSPEALSTFKLALSLRSAAPRIEAHYQYYETAVQPSLGSMEEECADWILLGGKRYCSASLDHTETTTQAKQQIQLLPFDRTTGSGPEAVLYADISKPGFGSLHTALADKAKKGELSYRLRYRIGENDEREPLPVSGYGVELQLKRTDYIVIDDREAHFNPDTENSSPFEVVLDAEEEVTDLKPLSSSELSGLGIKAASFIMQSEDPFQNLIKLTQDFPKYSASVAAHNESEAFLAEHLFNRGQMVPAGMNVLWMNGVQLIERQIEPFTLVDLLRRERKLIKGVTDLGFTGKEAVSLLGHREVTAAKSGDDEPRRFDWTDEIEEGEVIIWLNNIEKDKRYAQYPTSLMALMQRTYPGQIPPIRKDLFNLILPVDFTNPDDLYVVVEQLQSFIQRLLPVQFGLVPLTPTKEAEDQAKMVFYLLENYGLAALLSYLESCHTGKKIEKLDQSQFETAIKDRSLLAEATALPFQDVFESEHHTKQVQLAKHWVERLKADTPVPPVFLNGQSIPREKGWLQAMSMKLGGDLQTIQQGIFLGNIDEEMWIPGIFIDGAPSRRNIYIYPDKNNQLTVLDVNKVYTEHGDLFNVVPVIEANADSSKETWAALTVVADFTIKAGLDLLLSALDFRRNNPGVRVDLVNNPASGTGFNVNALLKNDVEKLLEIENLETLEVLVAGEIRDKYEPSSYDSALGRFLAAAGINPGDQVLLLNGRVVGPLAAGSGFKEDDFQQLLEFEQSTRILPVYNAVDALNLTRKVSDPLAAAKITSITALSTISDLPEGIFESAPTLRTVVFDDWESEHTMIEVGDASTANIHLVAVLNPASEQGQKWAPILKVLSELDGVYIRIFLNPKEKMDELPVKRFYRYVLESSPTFDEAGKVRHLGASFKGLPSEALLNLGMNVPPSWLVAAKDSVHDLDNLKLSTIKSDIEATYELENILIEGHSREGAGGAPRGVQLVLGTERDPHFADTLIMANLGYFQFKANPGYYNIQLKHGRSSDIYTIESVGAKGYGAVAGDEGTEVALMDFQGTTLYPRLNRKPGMEQEDVLQEASTAGDLLSRGLKFAEGFLGGSKLKSASAEEHAEINIFSVASGHLYERMLNIMMVSVMKNTQHTVKFWFIEQFLSPSFKEFIPLLAEEYGFKYEMVTYKWPHWLRQQKEKQREIWGYKILFLDVLFPLSLDKVIFVDADQIVRTDMIDLVNHNLEGAPYGFTPMCDSRTEMEGFRFWKQGYWSNYLRGLPYHISALYVVDLRRFRELAAGDRLRQQYHQLSADPASLSNLDQDLPNHMQFQIPIHSLPQEWLWCETWCSDESQKEARTIDLCNNPQTKEPKLDRARRQVPEWTVYDSEIAAVARQKKGVSDVVSEESQKVVSGDEAKNPMSRRLEQESASEPTERPKDEL</sequence>